<dbReference type="CDD" id="cd00293">
    <property type="entry name" value="USP-like"/>
    <property type="match status" value="1"/>
</dbReference>
<dbReference type="Proteomes" id="UP000288178">
    <property type="component" value="Unassembled WGS sequence"/>
</dbReference>
<comment type="caution">
    <text evidence="3">The sequence shown here is derived from an EMBL/GenBank/DDBJ whole genome shotgun (WGS) entry which is preliminary data.</text>
</comment>
<evidence type="ECO:0000256" key="1">
    <source>
        <dbReference type="ARBA" id="ARBA00008791"/>
    </source>
</evidence>
<evidence type="ECO:0000259" key="2">
    <source>
        <dbReference type="Pfam" id="PF00582"/>
    </source>
</evidence>
<protein>
    <submittedName>
        <fullName evidence="3">Universal stress protein</fullName>
    </submittedName>
</protein>
<dbReference type="PANTHER" id="PTHR46268">
    <property type="entry name" value="STRESS RESPONSE PROTEIN NHAX"/>
    <property type="match status" value="1"/>
</dbReference>
<dbReference type="SUPFAM" id="SSF52402">
    <property type="entry name" value="Adenine nucleotide alpha hydrolases-like"/>
    <property type="match status" value="1"/>
</dbReference>
<dbReference type="RefSeq" id="WP_128198996.1">
    <property type="nucleotide sequence ID" value="NZ_SACT01000004.1"/>
</dbReference>
<dbReference type="AlphaFoldDB" id="A0A3S2X0N2"/>
<organism evidence="3 4">
    <name type="scientific">Rubrivivax albus</name>
    <dbReference type="NCBI Taxonomy" id="2499835"/>
    <lineage>
        <taxon>Bacteria</taxon>
        <taxon>Pseudomonadati</taxon>
        <taxon>Pseudomonadota</taxon>
        <taxon>Betaproteobacteria</taxon>
        <taxon>Burkholderiales</taxon>
        <taxon>Sphaerotilaceae</taxon>
        <taxon>Rubrivivax</taxon>
    </lineage>
</organism>
<feature type="domain" description="UspA" evidence="2">
    <location>
        <begin position="1"/>
        <end position="147"/>
    </location>
</feature>
<dbReference type="Pfam" id="PF00582">
    <property type="entry name" value="Usp"/>
    <property type="match status" value="1"/>
</dbReference>
<dbReference type="EMBL" id="SACT01000004">
    <property type="protein sequence ID" value="RVT50970.1"/>
    <property type="molecule type" value="Genomic_DNA"/>
</dbReference>
<evidence type="ECO:0000313" key="3">
    <source>
        <dbReference type="EMBL" id="RVT50970.1"/>
    </source>
</evidence>
<dbReference type="InterPro" id="IPR014729">
    <property type="entry name" value="Rossmann-like_a/b/a_fold"/>
</dbReference>
<dbReference type="InterPro" id="IPR006016">
    <property type="entry name" value="UspA"/>
</dbReference>
<sequence length="147" mass="15498">MFKQLLVPIDGSELASQAVAQSLALARQLGAGVTGFVVEAMPALPGMGTHLANYQREVKAHEAQTEAHAKKLLSAFEQAAADAGVAFQGEYERNDDIAGAIAGMADRGHCDMIVMATHGRGAFGELLFGSQTKRVISLTKVPLLVLH</sequence>
<dbReference type="Gene3D" id="3.40.50.620">
    <property type="entry name" value="HUPs"/>
    <property type="match status" value="1"/>
</dbReference>
<dbReference type="InterPro" id="IPR006015">
    <property type="entry name" value="Universal_stress_UspA"/>
</dbReference>
<comment type="similarity">
    <text evidence="1">Belongs to the universal stress protein A family.</text>
</comment>
<proteinExistence type="inferred from homology"/>
<dbReference type="PRINTS" id="PR01438">
    <property type="entry name" value="UNVRSLSTRESS"/>
</dbReference>
<name>A0A3S2X0N2_9BURK</name>
<dbReference type="OrthoDB" id="5295044at2"/>
<keyword evidence="4" id="KW-1185">Reference proteome</keyword>
<dbReference type="PANTHER" id="PTHR46268:SF15">
    <property type="entry name" value="UNIVERSAL STRESS PROTEIN HP_0031"/>
    <property type="match status" value="1"/>
</dbReference>
<accession>A0A3S2X0N2</accession>
<gene>
    <name evidence="3" type="ORF">ENE75_14340</name>
</gene>
<reference evidence="3 4" key="1">
    <citation type="submission" date="2019-01" db="EMBL/GenBank/DDBJ databases">
        <authorList>
            <person name="Chen W.-M."/>
        </authorList>
    </citation>
    <scope>NUCLEOTIDE SEQUENCE [LARGE SCALE GENOMIC DNA]</scope>
    <source>
        <strain evidence="3 4">ICH-3</strain>
    </source>
</reference>
<evidence type="ECO:0000313" key="4">
    <source>
        <dbReference type="Proteomes" id="UP000288178"/>
    </source>
</evidence>